<evidence type="ECO:0000313" key="10">
    <source>
        <dbReference type="Proteomes" id="UP000717328"/>
    </source>
</evidence>
<protein>
    <recommendedName>
        <fullName evidence="8">Heme haloperoxidase family profile domain-containing protein</fullName>
    </recommendedName>
</protein>
<keyword evidence="5" id="KW-0560">Oxidoreductase</keyword>
<reference evidence="9" key="2">
    <citation type="submission" date="2021-10" db="EMBL/GenBank/DDBJ databases">
        <title>Phylogenomics reveals ancestral predisposition of the termite-cultivated fungus Termitomyces towards a domesticated lifestyle.</title>
        <authorList>
            <person name="Auxier B."/>
            <person name="Grum-Grzhimaylo A."/>
            <person name="Cardenas M.E."/>
            <person name="Lodge J.D."/>
            <person name="Laessoe T."/>
            <person name="Pedersen O."/>
            <person name="Smith M.E."/>
            <person name="Kuyper T.W."/>
            <person name="Franco-Molano E.A."/>
            <person name="Baroni T.J."/>
            <person name="Aanen D.K."/>
        </authorList>
    </citation>
    <scope>NUCLEOTIDE SEQUENCE</scope>
    <source>
        <strain evidence="9">D49</strain>
    </source>
</reference>
<keyword evidence="10" id="KW-1185">Reference proteome</keyword>
<organism evidence="9 10">
    <name type="scientific">Sphagnurus paluster</name>
    <dbReference type="NCBI Taxonomy" id="117069"/>
    <lineage>
        <taxon>Eukaryota</taxon>
        <taxon>Fungi</taxon>
        <taxon>Dikarya</taxon>
        <taxon>Basidiomycota</taxon>
        <taxon>Agaricomycotina</taxon>
        <taxon>Agaricomycetes</taxon>
        <taxon>Agaricomycetidae</taxon>
        <taxon>Agaricales</taxon>
        <taxon>Tricholomatineae</taxon>
        <taxon>Lyophyllaceae</taxon>
        <taxon>Sphagnurus</taxon>
    </lineage>
</organism>
<comment type="similarity">
    <text evidence="7">Belongs to the chloroperoxidase family.</text>
</comment>
<evidence type="ECO:0000259" key="8">
    <source>
        <dbReference type="PROSITE" id="PS51405"/>
    </source>
</evidence>
<name>A0A9P7GVC5_9AGAR</name>
<keyword evidence="3" id="KW-0349">Heme</keyword>
<feature type="domain" description="Heme haloperoxidase family profile" evidence="8">
    <location>
        <begin position="1"/>
        <end position="126"/>
    </location>
</feature>
<evidence type="ECO:0000256" key="3">
    <source>
        <dbReference type="ARBA" id="ARBA00022617"/>
    </source>
</evidence>
<sequence length="209" mass="22798">MTRQDAAIGDNIHFQADLYDQLLDLVAQYGDDSAVTGPRSIVNLRVMQEFKFKRFLDSQAADKKLEYHIGRLLLSYGESAFTLSFFANGTEGTLSVPTMTSFFRDQTFPANWNRRSSPGTIDEIGDQAGDVYAAYPIPPGANNATGAYIADPASNDPCGFYNNLVADNLPGLLLNTTGLLRENVDFLLNTINKLFLPCPPAVPHGAANI</sequence>
<dbReference type="GO" id="GO:0046872">
    <property type="term" value="F:metal ion binding"/>
    <property type="evidence" value="ECO:0007669"/>
    <property type="project" value="UniProtKB-KW"/>
</dbReference>
<dbReference type="Gene3D" id="1.10.489.10">
    <property type="entry name" value="Chloroperoxidase-like"/>
    <property type="match status" value="1"/>
</dbReference>
<dbReference type="GO" id="GO:0004601">
    <property type="term" value="F:peroxidase activity"/>
    <property type="evidence" value="ECO:0007669"/>
    <property type="project" value="UniProtKB-KW"/>
</dbReference>
<dbReference type="PANTHER" id="PTHR33577">
    <property type="entry name" value="STERIGMATOCYSTIN BIOSYNTHESIS PEROXIDASE STCC-RELATED"/>
    <property type="match status" value="1"/>
</dbReference>
<keyword evidence="2" id="KW-0575">Peroxidase</keyword>
<evidence type="ECO:0000256" key="4">
    <source>
        <dbReference type="ARBA" id="ARBA00022723"/>
    </source>
</evidence>
<comment type="cofactor">
    <cofactor evidence="1">
        <name>heme b</name>
        <dbReference type="ChEBI" id="CHEBI:60344"/>
    </cofactor>
</comment>
<evidence type="ECO:0000256" key="1">
    <source>
        <dbReference type="ARBA" id="ARBA00001970"/>
    </source>
</evidence>
<gene>
    <name evidence="9" type="ORF">H0H81_010994</name>
</gene>
<keyword evidence="4" id="KW-0479">Metal-binding</keyword>
<evidence type="ECO:0000256" key="2">
    <source>
        <dbReference type="ARBA" id="ARBA00022559"/>
    </source>
</evidence>
<dbReference type="Proteomes" id="UP000717328">
    <property type="component" value="Unassembled WGS sequence"/>
</dbReference>
<dbReference type="Pfam" id="PF01328">
    <property type="entry name" value="Peroxidase_2"/>
    <property type="match status" value="1"/>
</dbReference>
<evidence type="ECO:0000256" key="6">
    <source>
        <dbReference type="ARBA" id="ARBA00023004"/>
    </source>
</evidence>
<dbReference type="AlphaFoldDB" id="A0A9P7GVC5"/>
<accession>A0A9P7GVC5</accession>
<reference evidence="9" key="1">
    <citation type="submission" date="2021-02" db="EMBL/GenBank/DDBJ databases">
        <authorList>
            <person name="Nieuwenhuis M."/>
            <person name="Van De Peppel L.J.J."/>
        </authorList>
    </citation>
    <scope>NUCLEOTIDE SEQUENCE</scope>
    <source>
        <strain evidence="9">D49</strain>
    </source>
</reference>
<evidence type="ECO:0000256" key="5">
    <source>
        <dbReference type="ARBA" id="ARBA00023002"/>
    </source>
</evidence>
<dbReference type="EMBL" id="JABCKI010000036">
    <property type="protein sequence ID" value="KAG5653737.1"/>
    <property type="molecule type" value="Genomic_DNA"/>
</dbReference>
<dbReference type="PANTHER" id="PTHR33577:SF16">
    <property type="entry name" value="HEME HALOPEROXIDASE FAMILY PROFILE DOMAIN-CONTAINING PROTEIN"/>
    <property type="match status" value="1"/>
</dbReference>
<comment type="caution">
    <text evidence="9">The sequence shown here is derived from an EMBL/GenBank/DDBJ whole genome shotgun (WGS) entry which is preliminary data.</text>
</comment>
<proteinExistence type="inferred from homology"/>
<dbReference type="OrthoDB" id="2542103at2759"/>
<evidence type="ECO:0000256" key="7">
    <source>
        <dbReference type="ARBA" id="ARBA00025795"/>
    </source>
</evidence>
<dbReference type="InterPro" id="IPR000028">
    <property type="entry name" value="Chloroperoxidase"/>
</dbReference>
<dbReference type="InterPro" id="IPR036851">
    <property type="entry name" value="Chloroperoxidase-like_sf"/>
</dbReference>
<evidence type="ECO:0000313" key="9">
    <source>
        <dbReference type="EMBL" id="KAG5653737.1"/>
    </source>
</evidence>
<dbReference type="PROSITE" id="PS51405">
    <property type="entry name" value="HEME_HALOPEROXIDASE"/>
    <property type="match status" value="1"/>
</dbReference>
<keyword evidence="6" id="KW-0408">Iron</keyword>